<keyword evidence="2 4" id="KW-0012">Acyltransferase</keyword>
<dbReference type="PANTHER" id="PTHR10908">
    <property type="entry name" value="SEROTONIN N-ACETYLTRANSFERASE"/>
    <property type="match status" value="1"/>
</dbReference>
<protein>
    <submittedName>
        <fullName evidence="4">GNAT family N-acetyltransferase</fullName>
        <ecNumber evidence="4">2.3.-.-</ecNumber>
    </submittedName>
</protein>
<gene>
    <name evidence="4" type="ORF">ACFO26_02665</name>
</gene>
<dbReference type="PANTHER" id="PTHR10908:SF0">
    <property type="entry name" value="SEROTONIN N-ACETYLTRANSFERASE"/>
    <property type="match status" value="1"/>
</dbReference>
<evidence type="ECO:0000256" key="1">
    <source>
        <dbReference type="ARBA" id="ARBA00022679"/>
    </source>
</evidence>
<reference evidence="5" key="1">
    <citation type="journal article" date="2019" name="Int. J. Syst. Evol. Microbiol.">
        <title>The Global Catalogue of Microorganisms (GCM) 10K type strain sequencing project: providing services to taxonomists for standard genome sequencing and annotation.</title>
        <authorList>
            <consortium name="The Broad Institute Genomics Platform"/>
            <consortium name="The Broad Institute Genome Sequencing Center for Infectious Disease"/>
            <person name="Wu L."/>
            <person name="Ma J."/>
        </authorList>
    </citation>
    <scope>NUCLEOTIDE SEQUENCE [LARGE SCALE GENOMIC DNA]</scope>
    <source>
        <strain evidence="5">CCUG 63287</strain>
    </source>
</reference>
<dbReference type="EC" id="2.3.-.-" evidence="4"/>
<dbReference type="Gene3D" id="3.40.630.30">
    <property type="match status" value="1"/>
</dbReference>
<dbReference type="PROSITE" id="PS51186">
    <property type="entry name" value="GNAT"/>
    <property type="match status" value="1"/>
</dbReference>
<dbReference type="InterPro" id="IPR016181">
    <property type="entry name" value="Acyl_CoA_acyltransferase"/>
</dbReference>
<dbReference type="GO" id="GO:0016746">
    <property type="term" value="F:acyltransferase activity"/>
    <property type="evidence" value="ECO:0007669"/>
    <property type="project" value="UniProtKB-KW"/>
</dbReference>
<name>A0ABV9JBB1_9LACT</name>
<keyword evidence="5" id="KW-1185">Reference proteome</keyword>
<evidence type="ECO:0000313" key="4">
    <source>
        <dbReference type="EMBL" id="MFC4651798.1"/>
    </source>
</evidence>
<evidence type="ECO:0000259" key="3">
    <source>
        <dbReference type="PROSITE" id="PS51186"/>
    </source>
</evidence>
<feature type="domain" description="N-acetyltransferase" evidence="3">
    <location>
        <begin position="3"/>
        <end position="163"/>
    </location>
</feature>
<organism evidence="4 5">
    <name type="scientific">Lactococcus nasutitermitis</name>
    <dbReference type="NCBI Taxonomy" id="1652957"/>
    <lineage>
        <taxon>Bacteria</taxon>
        <taxon>Bacillati</taxon>
        <taxon>Bacillota</taxon>
        <taxon>Bacilli</taxon>
        <taxon>Lactobacillales</taxon>
        <taxon>Streptococcaceae</taxon>
        <taxon>Lactococcus</taxon>
    </lineage>
</organism>
<sequence>MKFTYDFAKAEDIDDIMTIETSCFTPEEAASRASMIERIALISDTFLVARNEDGRVVGMVVGPTSPERYLTDDLFEHSRANLPTDKVQTVVSLAVLADYRKHGLAGELLKRLAEVDRSAGREIISLTCLESLVPYYEAHGFVNEGVSASQHAGETWYNMVFSL</sequence>
<evidence type="ECO:0000256" key="2">
    <source>
        <dbReference type="ARBA" id="ARBA00023315"/>
    </source>
</evidence>
<dbReference type="Proteomes" id="UP001595987">
    <property type="component" value="Unassembled WGS sequence"/>
</dbReference>
<proteinExistence type="predicted"/>
<dbReference type="EMBL" id="JBHSGD010000004">
    <property type="protein sequence ID" value="MFC4651798.1"/>
    <property type="molecule type" value="Genomic_DNA"/>
</dbReference>
<evidence type="ECO:0000313" key="5">
    <source>
        <dbReference type="Proteomes" id="UP001595987"/>
    </source>
</evidence>
<dbReference type="RefSeq" id="WP_213533977.1">
    <property type="nucleotide sequence ID" value="NZ_BOVQ01000002.1"/>
</dbReference>
<accession>A0ABV9JBB1</accession>
<dbReference type="Pfam" id="PF00583">
    <property type="entry name" value="Acetyltransf_1"/>
    <property type="match status" value="1"/>
</dbReference>
<keyword evidence="1 4" id="KW-0808">Transferase</keyword>
<comment type="caution">
    <text evidence="4">The sequence shown here is derived from an EMBL/GenBank/DDBJ whole genome shotgun (WGS) entry which is preliminary data.</text>
</comment>
<dbReference type="InterPro" id="IPR000182">
    <property type="entry name" value="GNAT_dom"/>
</dbReference>
<dbReference type="SUPFAM" id="SSF55729">
    <property type="entry name" value="Acyl-CoA N-acyltransferases (Nat)"/>
    <property type="match status" value="1"/>
</dbReference>
<dbReference type="CDD" id="cd04301">
    <property type="entry name" value="NAT_SF"/>
    <property type="match status" value="1"/>
</dbReference>
<dbReference type="InterPro" id="IPR051635">
    <property type="entry name" value="SNAT-like"/>
</dbReference>